<sequence length="162" mass="18025">MNPYDPPQAIDNEGPHVDVVQSEGNFRVFAAGVAMVVVGAGLILFRHLAHSFSGGRQSPPMEQDWLYYFVAIGVLLTHFGGKVRRRSRERKVILSPNNTTGQFRERASPKLTIVVSANRLITAQRKGNIDGKTRCKLRVVIRITPKFTDRRTNAVAVIVGRC</sequence>
<evidence type="ECO:0000313" key="2">
    <source>
        <dbReference type="EMBL" id="QDT08107.1"/>
    </source>
</evidence>
<dbReference type="Proteomes" id="UP000319817">
    <property type="component" value="Chromosome"/>
</dbReference>
<organism evidence="2 3">
    <name type="scientific">Stieleria marina</name>
    <dbReference type="NCBI Taxonomy" id="1930275"/>
    <lineage>
        <taxon>Bacteria</taxon>
        <taxon>Pseudomonadati</taxon>
        <taxon>Planctomycetota</taxon>
        <taxon>Planctomycetia</taxon>
        <taxon>Pirellulales</taxon>
        <taxon>Pirellulaceae</taxon>
        <taxon>Stieleria</taxon>
    </lineage>
</organism>
<feature type="transmembrane region" description="Helical" evidence="1">
    <location>
        <begin position="26"/>
        <end position="45"/>
    </location>
</feature>
<gene>
    <name evidence="2" type="ORF">K239x_00360</name>
</gene>
<keyword evidence="1" id="KW-0472">Membrane</keyword>
<feature type="transmembrane region" description="Helical" evidence="1">
    <location>
        <begin position="65"/>
        <end position="81"/>
    </location>
</feature>
<evidence type="ECO:0008006" key="4">
    <source>
        <dbReference type="Google" id="ProtNLM"/>
    </source>
</evidence>
<keyword evidence="3" id="KW-1185">Reference proteome</keyword>
<keyword evidence="1" id="KW-0812">Transmembrane</keyword>
<dbReference type="EMBL" id="CP036526">
    <property type="protein sequence ID" value="QDT08107.1"/>
    <property type="molecule type" value="Genomic_DNA"/>
</dbReference>
<dbReference type="AlphaFoldDB" id="A0A517NLU6"/>
<reference evidence="2 3" key="1">
    <citation type="submission" date="2019-02" db="EMBL/GenBank/DDBJ databases">
        <title>Deep-cultivation of Planctomycetes and their phenomic and genomic characterization uncovers novel biology.</title>
        <authorList>
            <person name="Wiegand S."/>
            <person name="Jogler M."/>
            <person name="Boedeker C."/>
            <person name="Pinto D."/>
            <person name="Vollmers J."/>
            <person name="Rivas-Marin E."/>
            <person name="Kohn T."/>
            <person name="Peeters S.H."/>
            <person name="Heuer A."/>
            <person name="Rast P."/>
            <person name="Oberbeckmann S."/>
            <person name="Bunk B."/>
            <person name="Jeske O."/>
            <person name="Meyerdierks A."/>
            <person name="Storesund J.E."/>
            <person name="Kallscheuer N."/>
            <person name="Luecker S."/>
            <person name="Lage O.M."/>
            <person name="Pohl T."/>
            <person name="Merkel B.J."/>
            <person name="Hornburger P."/>
            <person name="Mueller R.-W."/>
            <person name="Bruemmer F."/>
            <person name="Labrenz M."/>
            <person name="Spormann A.M."/>
            <person name="Op den Camp H."/>
            <person name="Overmann J."/>
            <person name="Amann R."/>
            <person name="Jetten M.S.M."/>
            <person name="Mascher T."/>
            <person name="Medema M.H."/>
            <person name="Devos D.P."/>
            <person name="Kaster A.-K."/>
            <person name="Ovreas L."/>
            <person name="Rohde M."/>
            <person name="Galperin M.Y."/>
            <person name="Jogler C."/>
        </authorList>
    </citation>
    <scope>NUCLEOTIDE SEQUENCE [LARGE SCALE GENOMIC DNA]</scope>
    <source>
        <strain evidence="2 3">K23_9</strain>
    </source>
</reference>
<keyword evidence="1" id="KW-1133">Transmembrane helix</keyword>
<proteinExistence type="predicted"/>
<evidence type="ECO:0000313" key="3">
    <source>
        <dbReference type="Proteomes" id="UP000319817"/>
    </source>
</evidence>
<protein>
    <recommendedName>
        <fullName evidence="4">Transmembrane protein</fullName>
    </recommendedName>
</protein>
<evidence type="ECO:0000256" key="1">
    <source>
        <dbReference type="SAM" id="Phobius"/>
    </source>
</evidence>
<accession>A0A517NLU6</accession>
<name>A0A517NLU6_9BACT</name>
<dbReference type="RefSeq" id="WP_145415705.1">
    <property type="nucleotide sequence ID" value="NZ_CP036526.1"/>
</dbReference>